<accession>A0EBD3</accession>
<dbReference type="eggNOG" id="KOG1959">
    <property type="taxonomic scope" value="Eukaryota"/>
</dbReference>
<protein>
    <recommendedName>
        <fullName evidence="1">Glycosyl hydrolase family 38 C-terminal domain-containing protein</fullName>
    </recommendedName>
</protein>
<dbReference type="AlphaFoldDB" id="A0EBD3"/>
<dbReference type="HOGENOM" id="CLU_552627_0_0_1"/>
<dbReference type="EMBL" id="CT868669">
    <property type="protein sequence ID" value="CAK92600.1"/>
    <property type="molecule type" value="Genomic_DNA"/>
</dbReference>
<evidence type="ECO:0000313" key="3">
    <source>
        <dbReference type="Proteomes" id="UP000000600"/>
    </source>
</evidence>
<name>A0EBD3_PARTE</name>
<gene>
    <name evidence="2" type="ORF">GSPATT00025334001</name>
</gene>
<dbReference type="Pfam" id="PF07748">
    <property type="entry name" value="Glyco_hydro_38C"/>
    <property type="match status" value="1"/>
</dbReference>
<dbReference type="Gene3D" id="2.60.40.1360">
    <property type="match status" value="1"/>
</dbReference>
<dbReference type="GO" id="GO:0030246">
    <property type="term" value="F:carbohydrate binding"/>
    <property type="evidence" value="ECO:0007669"/>
    <property type="project" value="InterPro"/>
</dbReference>
<dbReference type="FunFam" id="2.70.98.30:FF:000011">
    <property type="entry name" value="Uncharacterized protein"/>
    <property type="match status" value="1"/>
</dbReference>
<organism evidence="2 3">
    <name type="scientific">Paramecium tetraurelia</name>
    <dbReference type="NCBI Taxonomy" id="5888"/>
    <lineage>
        <taxon>Eukaryota</taxon>
        <taxon>Sar</taxon>
        <taxon>Alveolata</taxon>
        <taxon>Ciliophora</taxon>
        <taxon>Intramacronucleata</taxon>
        <taxon>Oligohymenophorea</taxon>
        <taxon>Peniculida</taxon>
        <taxon>Parameciidae</taxon>
        <taxon>Paramecium</taxon>
    </lineage>
</organism>
<evidence type="ECO:0000313" key="2">
    <source>
        <dbReference type="EMBL" id="CAK92600.1"/>
    </source>
</evidence>
<evidence type="ECO:0000259" key="1">
    <source>
        <dbReference type="Pfam" id="PF07748"/>
    </source>
</evidence>
<dbReference type="OrthoDB" id="441398at2759"/>
<proteinExistence type="predicted"/>
<dbReference type="InParanoid" id="A0EBD3"/>
<dbReference type="PANTHER" id="PTHR11607:SF3">
    <property type="entry name" value="LYSOSOMAL ALPHA-MANNOSIDASE"/>
    <property type="match status" value="1"/>
</dbReference>
<dbReference type="PANTHER" id="PTHR11607">
    <property type="entry name" value="ALPHA-MANNOSIDASE"/>
    <property type="match status" value="1"/>
</dbReference>
<dbReference type="SUPFAM" id="SSF74650">
    <property type="entry name" value="Galactose mutarotase-like"/>
    <property type="match status" value="1"/>
</dbReference>
<dbReference type="RefSeq" id="XP_001459997.1">
    <property type="nucleotide sequence ID" value="XM_001459960.1"/>
</dbReference>
<dbReference type="InterPro" id="IPR050843">
    <property type="entry name" value="Glycosyl_Hydrlase_38"/>
</dbReference>
<dbReference type="GO" id="GO:0006013">
    <property type="term" value="P:mannose metabolic process"/>
    <property type="evidence" value="ECO:0007669"/>
    <property type="project" value="InterPro"/>
</dbReference>
<keyword evidence="3" id="KW-1185">Reference proteome</keyword>
<dbReference type="KEGG" id="ptm:GSPATT00025334001"/>
<dbReference type="GeneID" id="5045797"/>
<reference evidence="2 3" key="1">
    <citation type="journal article" date="2006" name="Nature">
        <title>Global trends of whole-genome duplications revealed by the ciliate Paramecium tetraurelia.</title>
        <authorList>
            <consortium name="Genoscope"/>
            <person name="Aury J.-M."/>
            <person name="Jaillon O."/>
            <person name="Duret L."/>
            <person name="Noel B."/>
            <person name="Jubin C."/>
            <person name="Porcel B.M."/>
            <person name="Segurens B."/>
            <person name="Daubin V."/>
            <person name="Anthouard V."/>
            <person name="Aiach N."/>
            <person name="Arnaiz O."/>
            <person name="Billaut A."/>
            <person name="Beisson J."/>
            <person name="Blanc I."/>
            <person name="Bouhouche K."/>
            <person name="Camara F."/>
            <person name="Duharcourt S."/>
            <person name="Guigo R."/>
            <person name="Gogendeau D."/>
            <person name="Katinka M."/>
            <person name="Keller A.-M."/>
            <person name="Kissmehl R."/>
            <person name="Klotz C."/>
            <person name="Koll F."/>
            <person name="Le Moue A."/>
            <person name="Lepere C."/>
            <person name="Malinsky S."/>
            <person name="Nowacki M."/>
            <person name="Nowak J.K."/>
            <person name="Plattner H."/>
            <person name="Poulain J."/>
            <person name="Ruiz F."/>
            <person name="Serrano V."/>
            <person name="Zagulski M."/>
            <person name="Dessen P."/>
            <person name="Betermier M."/>
            <person name="Weissenbach J."/>
            <person name="Scarpelli C."/>
            <person name="Schachter V."/>
            <person name="Sperling L."/>
            <person name="Meyer E."/>
            <person name="Cohen J."/>
            <person name="Wincker P."/>
        </authorList>
    </citation>
    <scope>NUCLEOTIDE SEQUENCE [LARGE SCALE GENOMIC DNA]</scope>
    <source>
        <strain evidence="2 3">Stock d4-2</strain>
    </source>
</reference>
<dbReference type="STRING" id="5888.A0EBD3"/>
<dbReference type="GO" id="GO:0004559">
    <property type="term" value="F:alpha-mannosidase activity"/>
    <property type="evidence" value="ECO:0000318"/>
    <property type="project" value="GO_Central"/>
</dbReference>
<dbReference type="Gene3D" id="2.70.98.30">
    <property type="entry name" value="Golgi alpha-mannosidase II, domain 4"/>
    <property type="match status" value="1"/>
</dbReference>
<sequence length="494" mass="57945">MGKSKQVHFLESFYQNTSGITHVQCYFNESNSCDSLFDPLSQNETIIVTIIDIKINNDGQNDYLKMLIPTNLNIKIVDEYENSIYGEIICINKRCTLYLPRKVNNEKLLHYIRIMVDFDNDTKIMKLEPKVIEIQKNTKIFDKFHLYYKVYLSKQSSLSSGAYIFRPNLNASDYGDFLQAIEFSGQIIQQIYLEKTTLKVWITRFENQDLFSIDTFLDSIDISDQFGKEIILQIQTDISNDGIFYTDSNGFKFQKRRINHRDSWNIKMKEQIAGNYFPVNGAIMIMNSDGNSACAVLNDRAQGGSSLDQGVIELMLQRRLVRDDNKGLFEVLDEQEIDKGQKVGIRQMISHTIIFYNHQQQPNLLREHQYKQDLQPLLYFSTQPFIQYSSLLDLFQGFLIKQSDKNLSKLYIEPWLQNNQYLVRVHNMKEEGIQKLNFLKGLSFLETTLTGNQDLKMWELNRLKWSDSYPKKQNYQYKDDEVGPMKIRTWIVTI</sequence>
<dbReference type="InterPro" id="IPR011013">
    <property type="entry name" value="Gal_mutarotase_sf_dom"/>
</dbReference>
<dbReference type="InterPro" id="IPR011682">
    <property type="entry name" value="Glyco_hydro_38_C"/>
</dbReference>
<feature type="domain" description="Glycosyl hydrolase family 38 C-terminal" evidence="1">
    <location>
        <begin position="138"/>
        <end position="325"/>
    </location>
</feature>
<dbReference type="Proteomes" id="UP000000600">
    <property type="component" value="Unassembled WGS sequence"/>
</dbReference>